<evidence type="ECO:0000313" key="4">
    <source>
        <dbReference type="Proteomes" id="UP000703269"/>
    </source>
</evidence>
<feature type="signal peptide" evidence="2">
    <location>
        <begin position="1"/>
        <end position="18"/>
    </location>
</feature>
<comment type="caution">
    <text evidence="3">The sequence shown here is derived from an EMBL/GenBank/DDBJ whole genome shotgun (WGS) entry which is preliminary data.</text>
</comment>
<dbReference type="OrthoDB" id="2564904at2759"/>
<feature type="chain" id="PRO_5040400293" description="Mannoprotein" evidence="2">
    <location>
        <begin position="19"/>
        <end position="375"/>
    </location>
</feature>
<protein>
    <recommendedName>
        <fullName evidence="5">Mannoprotein</fullName>
    </recommendedName>
</protein>
<feature type="compositionally biased region" description="Low complexity" evidence="1">
    <location>
        <begin position="341"/>
        <end position="350"/>
    </location>
</feature>
<gene>
    <name evidence="3" type="ORF">PsYK624_049390</name>
</gene>
<dbReference type="AlphaFoldDB" id="A0A9P3G487"/>
<accession>A0A9P3G487</accession>
<keyword evidence="4" id="KW-1185">Reference proteome</keyword>
<feature type="compositionally biased region" description="Low complexity" evidence="1">
    <location>
        <begin position="298"/>
        <end position="333"/>
    </location>
</feature>
<dbReference type="EMBL" id="BPQB01000010">
    <property type="protein sequence ID" value="GJE88852.1"/>
    <property type="molecule type" value="Genomic_DNA"/>
</dbReference>
<organism evidence="3 4">
    <name type="scientific">Phanerochaete sordida</name>
    <dbReference type="NCBI Taxonomy" id="48140"/>
    <lineage>
        <taxon>Eukaryota</taxon>
        <taxon>Fungi</taxon>
        <taxon>Dikarya</taxon>
        <taxon>Basidiomycota</taxon>
        <taxon>Agaricomycotina</taxon>
        <taxon>Agaricomycetes</taxon>
        <taxon>Polyporales</taxon>
        <taxon>Phanerochaetaceae</taxon>
        <taxon>Phanerochaete</taxon>
    </lineage>
</organism>
<evidence type="ECO:0000256" key="2">
    <source>
        <dbReference type="SAM" id="SignalP"/>
    </source>
</evidence>
<reference evidence="3 4" key="1">
    <citation type="submission" date="2021-08" db="EMBL/GenBank/DDBJ databases">
        <title>Draft Genome Sequence of Phanerochaete sordida strain YK-624.</title>
        <authorList>
            <person name="Mori T."/>
            <person name="Dohra H."/>
            <person name="Suzuki T."/>
            <person name="Kawagishi H."/>
            <person name="Hirai H."/>
        </authorList>
    </citation>
    <scope>NUCLEOTIDE SEQUENCE [LARGE SCALE GENOMIC DNA]</scope>
    <source>
        <strain evidence="3 4">YK-624</strain>
    </source>
</reference>
<evidence type="ECO:0000313" key="3">
    <source>
        <dbReference type="EMBL" id="GJE88852.1"/>
    </source>
</evidence>
<evidence type="ECO:0000256" key="1">
    <source>
        <dbReference type="SAM" id="MobiDB-lite"/>
    </source>
</evidence>
<dbReference type="Proteomes" id="UP000703269">
    <property type="component" value="Unassembled WGS sequence"/>
</dbReference>
<proteinExistence type="predicted"/>
<feature type="region of interest" description="Disordered" evidence="1">
    <location>
        <begin position="296"/>
        <end position="350"/>
    </location>
</feature>
<evidence type="ECO:0008006" key="5">
    <source>
        <dbReference type="Google" id="ProtNLM"/>
    </source>
</evidence>
<name>A0A9P3G487_9APHY</name>
<sequence>MSRAALSVLLAFVAAAVAQQDPPGSTPLAEKHFSYPDGIPYKVDTLTGIRGTQSGYNMCNSTTEGPESLCQTGFINHIDDWCVWAPPSGPTTIGDSEGDEVAWCTKPGRGTRIIPAGAITGVQFLRAKSYVEVLAFFDQTLLNMTPDDFGGELDPHGRDLRGNPMGGLIYSNGLPMSGSGDNNTFTQVIEWHNFIGANFSCFKACDPQDPDAPNYCYNRLDRVGISYVCPNQAQNNVFEVCDSDNQDFVGVYTSDGQTLTYTQPADDVPITMPYTARIPASSNCVTYQSTDLFPNLPTPTRAAASAGATPTGSGSGAGSPSRTGSAGSSPTGAKGSGSSSGGAAPTGGAATGGAAALHGSAFAAFAGLAGAVFFL</sequence>
<keyword evidence="2" id="KW-0732">Signal</keyword>